<dbReference type="RefSeq" id="XP_040767552.1">
    <property type="nucleotide sequence ID" value="XM_040908273.1"/>
</dbReference>
<dbReference type="InParanoid" id="A0A165G4C4"/>
<evidence type="ECO:0000313" key="2">
    <source>
        <dbReference type="EMBL" id="KZT09812.1"/>
    </source>
</evidence>
<organism evidence="2 3">
    <name type="scientific">Laetiporus sulphureus 93-53</name>
    <dbReference type="NCBI Taxonomy" id="1314785"/>
    <lineage>
        <taxon>Eukaryota</taxon>
        <taxon>Fungi</taxon>
        <taxon>Dikarya</taxon>
        <taxon>Basidiomycota</taxon>
        <taxon>Agaricomycotina</taxon>
        <taxon>Agaricomycetes</taxon>
        <taxon>Polyporales</taxon>
        <taxon>Laetiporus</taxon>
    </lineage>
</organism>
<feature type="compositionally biased region" description="Acidic residues" evidence="1">
    <location>
        <begin position="42"/>
        <end position="57"/>
    </location>
</feature>
<feature type="region of interest" description="Disordered" evidence="1">
    <location>
        <begin position="1"/>
        <end position="57"/>
    </location>
</feature>
<sequence length="57" mass="6428">MIAGPSNQHRHCEVQEVEVPVEAGPSGQGREDDVEQGQAEGEVAEDWEEEEDWEDDY</sequence>
<reference evidence="2 3" key="1">
    <citation type="journal article" date="2016" name="Mol. Biol. Evol.">
        <title>Comparative Genomics of Early-Diverging Mushroom-Forming Fungi Provides Insights into the Origins of Lignocellulose Decay Capabilities.</title>
        <authorList>
            <person name="Nagy L.G."/>
            <person name="Riley R."/>
            <person name="Tritt A."/>
            <person name="Adam C."/>
            <person name="Daum C."/>
            <person name="Floudas D."/>
            <person name="Sun H."/>
            <person name="Yadav J.S."/>
            <person name="Pangilinan J."/>
            <person name="Larsson K.H."/>
            <person name="Matsuura K."/>
            <person name="Barry K."/>
            <person name="Labutti K."/>
            <person name="Kuo R."/>
            <person name="Ohm R.A."/>
            <person name="Bhattacharya S.S."/>
            <person name="Shirouzu T."/>
            <person name="Yoshinaga Y."/>
            <person name="Martin F.M."/>
            <person name="Grigoriev I.V."/>
            <person name="Hibbett D.S."/>
        </authorList>
    </citation>
    <scope>NUCLEOTIDE SEQUENCE [LARGE SCALE GENOMIC DNA]</scope>
    <source>
        <strain evidence="2 3">93-53</strain>
    </source>
</reference>
<gene>
    <name evidence="2" type="ORF">LAESUDRAFT_722784</name>
</gene>
<dbReference type="Proteomes" id="UP000076871">
    <property type="component" value="Unassembled WGS sequence"/>
</dbReference>
<protein>
    <submittedName>
        <fullName evidence="2">Uncharacterized protein</fullName>
    </submittedName>
</protein>
<evidence type="ECO:0000256" key="1">
    <source>
        <dbReference type="SAM" id="MobiDB-lite"/>
    </source>
</evidence>
<proteinExistence type="predicted"/>
<dbReference type="EMBL" id="KV427611">
    <property type="protein sequence ID" value="KZT09812.1"/>
    <property type="molecule type" value="Genomic_DNA"/>
</dbReference>
<dbReference type="AlphaFoldDB" id="A0A165G4C4"/>
<name>A0A165G4C4_9APHY</name>
<accession>A0A165G4C4</accession>
<evidence type="ECO:0000313" key="3">
    <source>
        <dbReference type="Proteomes" id="UP000076871"/>
    </source>
</evidence>
<keyword evidence="3" id="KW-1185">Reference proteome</keyword>
<dbReference type="GeneID" id="63825302"/>